<feature type="region of interest" description="Disordered" evidence="1">
    <location>
        <begin position="1"/>
        <end position="25"/>
    </location>
</feature>
<name>A0A067JT34_JATCU</name>
<sequence length="79" mass="9164">MRGFQSEVDLSNARASRSSTDASASRTFRNQVSSFVQSLPNDLWMIHPMNPLAWLKYFKDLKLDHGFLSWLVRHYGFSI</sequence>
<evidence type="ECO:0000313" key="3">
    <source>
        <dbReference type="Proteomes" id="UP000027138"/>
    </source>
</evidence>
<organism evidence="2 3">
    <name type="scientific">Jatropha curcas</name>
    <name type="common">Barbados nut</name>
    <dbReference type="NCBI Taxonomy" id="180498"/>
    <lineage>
        <taxon>Eukaryota</taxon>
        <taxon>Viridiplantae</taxon>
        <taxon>Streptophyta</taxon>
        <taxon>Embryophyta</taxon>
        <taxon>Tracheophyta</taxon>
        <taxon>Spermatophyta</taxon>
        <taxon>Magnoliopsida</taxon>
        <taxon>eudicotyledons</taxon>
        <taxon>Gunneridae</taxon>
        <taxon>Pentapetalae</taxon>
        <taxon>rosids</taxon>
        <taxon>fabids</taxon>
        <taxon>Malpighiales</taxon>
        <taxon>Euphorbiaceae</taxon>
        <taxon>Crotonoideae</taxon>
        <taxon>Jatropheae</taxon>
        <taxon>Jatropha</taxon>
    </lineage>
</organism>
<evidence type="ECO:0000313" key="2">
    <source>
        <dbReference type="EMBL" id="KDP22684.1"/>
    </source>
</evidence>
<proteinExistence type="predicted"/>
<evidence type="ECO:0000256" key="1">
    <source>
        <dbReference type="SAM" id="MobiDB-lite"/>
    </source>
</evidence>
<dbReference type="EMBL" id="KK915408">
    <property type="protein sequence ID" value="KDP22684.1"/>
    <property type="molecule type" value="Genomic_DNA"/>
</dbReference>
<dbReference type="AlphaFoldDB" id="A0A067JT34"/>
<accession>A0A067JT34</accession>
<gene>
    <name evidence="2" type="ORF">JCGZ_02796</name>
</gene>
<feature type="compositionally biased region" description="Low complexity" evidence="1">
    <location>
        <begin position="11"/>
        <end position="25"/>
    </location>
</feature>
<reference evidence="2 3" key="1">
    <citation type="journal article" date="2014" name="PLoS ONE">
        <title>Global Analysis of Gene Expression Profiles in Physic Nut (Jatropha curcas L.) Seedlings Exposed to Salt Stress.</title>
        <authorList>
            <person name="Zhang L."/>
            <person name="Zhang C."/>
            <person name="Wu P."/>
            <person name="Chen Y."/>
            <person name="Li M."/>
            <person name="Jiang H."/>
            <person name="Wu G."/>
        </authorList>
    </citation>
    <scope>NUCLEOTIDE SEQUENCE [LARGE SCALE GENOMIC DNA]</scope>
    <source>
        <strain evidence="3">cv. GZQX0401</strain>
        <tissue evidence="2">Young leaves</tissue>
    </source>
</reference>
<dbReference type="Proteomes" id="UP000027138">
    <property type="component" value="Unassembled WGS sequence"/>
</dbReference>
<keyword evidence="3" id="KW-1185">Reference proteome</keyword>
<protein>
    <submittedName>
        <fullName evidence="2">Uncharacterized protein</fullName>
    </submittedName>
</protein>